<proteinExistence type="predicted"/>
<dbReference type="AlphaFoldDB" id="A0A165YE54"/>
<feature type="non-terminal residue" evidence="1">
    <location>
        <position position="1"/>
    </location>
</feature>
<dbReference type="OrthoDB" id="3044497at2759"/>
<sequence length="164" mass="18988">GFVDKTMFIVTRKPLNKCHTILKDIMEHTGDGFTWSHSHNSQFELMKLAWMNFSRRNSAPVSAPLMLLKHNSNGSHTVQMVNTGIVYKYLGIHFDPLLSYKCQVEKVILKATWWMAWLWHISKNTGIPAQHIKQLWNTVAVPAFPYAADIWYIKVHTIPGQKNR</sequence>
<protein>
    <submittedName>
        <fullName evidence="1">Uncharacterized protein</fullName>
    </submittedName>
</protein>
<dbReference type="EMBL" id="KV417699">
    <property type="protein sequence ID" value="KZP09465.1"/>
    <property type="molecule type" value="Genomic_DNA"/>
</dbReference>
<dbReference type="Proteomes" id="UP000076532">
    <property type="component" value="Unassembled WGS sequence"/>
</dbReference>
<name>A0A165YE54_9AGAM</name>
<evidence type="ECO:0000313" key="2">
    <source>
        <dbReference type="Proteomes" id="UP000076532"/>
    </source>
</evidence>
<keyword evidence="2" id="KW-1185">Reference proteome</keyword>
<gene>
    <name evidence="1" type="ORF">FIBSPDRAFT_759934</name>
</gene>
<reference evidence="1 2" key="1">
    <citation type="journal article" date="2016" name="Mol. Biol. Evol.">
        <title>Comparative Genomics of Early-Diverging Mushroom-Forming Fungi Provides Insights into the Origins of Lignocellulose Decay Capabilities.</title>
        <authorList>
            <person name="Nagy L.G."/>
            <person name="Riley R."/>
            <person name="Tritt A."/>
            <person name="Adam C."/>
            <person name="Daum C."/>
            <person name="Floudas D."/>
            <person name="Sun H."/>
            <person name="Yadav J.S."/>
            <person name="Pangilinan J."/>
            <person name="Larsson K.H."/>
            <person name="Matsuura K."/>
            <person name="Barry K."/>
            <person name="Labutti K."/>
            <person name="Kuo R."/>
            <person name="Ohm R.A."/>
            <person name="Bhattacharya S.S."/>
            <person name="Shirouzu T."/>
            <person name="Yoshinaga Y."/>
            <person name="Martin F.M."/>
            <person name="Grigoriev I.V."/>
            <person name="Hibbett D.S."/>
        </authorList>
    </citation>
    <scope>NUCLEOTIDE SEQUENCE [LARGE SCALE GENOMIC DNA]</scope>
    <source>
        <strain evidence="1 2">CBS 109695</strain>
    </source>
</reference>
<dbReference type="STRING" id="436010.A0A165YE54"/>
<evidence type="ECO:0000313" key="1">
    <source>
        <dbReference type="EMBL" id="KZP09465.1"/>
    </source>
</evidence>
<organism evidence="1 2">
    <name type="scientific">Athelia psychrophila</name>
    <dbReference type="NCBI Taxonomy" id="1759441"/>
    <lineage>
        <taxon>Eukaryota</taxon>
        <taxon>Fungi</taxon>
        <taxon>Dikarya</taxon>
        <taxon>Basidiomycota</taxon>
        <taxon>Agaricomycotina</taxon>
        <taxon>Agaricomycetes</taxon>
        <taxon>Agaricomycetidae</taxon>
        <taxon>Atheliales</taxon>
        <taxon>Atheliaceae</taxon>
        <taxon>Athelia</taxon>
    </lineage>
</organism>
<accession>A0A165YE54</accession>